<dbReference type="AlphaFoldDB" id="A0A3T0T1E5"/>
<keyword evidence="3" id="KW-0378">Hydrolase</keyword>
<evidence type="ECO:0000313" key="3">
    <source>
        <dbReference type="EMBL" id="AZZ52365.1"/>
    </source>
</evidence>
<dbReference type="PRINTS" id="PR00412">
    <property type="entry name" value="EPOXHYDRLASE"/>
</dbReference>
<dbReference type="Pfam" id="PF12697">
    <property type="entry name" value="Abhydrolase_6"/>
    <property type="match status" value="1"/>
</dbReference>
<feature type="region of interest" description="Disordered" evidence="1">
    <location>
        <begin position="114"/>
        <end position="140"/>
    </location>
</feature>
<dbReference type="Proteomes" id="UP000285317">
    <property type="component" value="Chromosome"/>
</dbReference>
<proteinExistence type="predicted"/>
<dbReference type="Gene3D" id="3.40.50.1820">
    <property type="entry name" value="alpha/beta hydrolase"/>
    <property type="match status" value="1"/>
</dbReference>
<dbReference type="InterPro" id="IPR050228">
    <property type="entry name" value="Carboxylesterase_BioH"/>
</dbReference>
<dbReference type="PANTHER" id="PTHR43194">
    <property type="entry name" value="HYDROLASE ALPHA/BETA FOLD FAMILY"/>
    <property type="match status" value="1"/>
</dbReference>
<dbReference type="InterPro" id="IPR000073">
    <property type="entry name" value="AB_hydrolase_1"/>
</dbReference>
<dbReference type="RefSeq" id="WP_127887104.1">
    <property type="nucleotide sequence ID" value="NZ_CP028137.1"/>
</dbReference>
<feature type="compositionally biased region" description="Polar residues" evidence="1">
    <location>
        <begin position="116"/>
        <end position="128"/>
    </location>
</feature>
<dbReference type="SUPFAM" id="SSF53474">
    <property type="entry name" value="alpha/beta-Hydrolases"/>
    <property type="match status" value="1"/>
</dbReference>
<reference evidence="3 4" key="1">
    <citation type="submission" date="2018-03" db="EMBL/GenBank/DDBJ databases">
        <title>Bacteriophage NCPPB3778 and a type I-E CRISPR drive the evolution of the US Biological Select Agent, Rathayibacter toxicus.</title>
        <authorList>
            <person name="Davis E.W.II."/>
            <person name="Tabima J.F."/>
            <person name="Weisberg A.J."/>
            <person name="Dantas Lopes L."/>
            <person name="Wiseman M.S."/>
            <person name="Wiseman M.S."/>
            <person name="Pupko T."/>
            <person name="Belcher M.S."/>
            <person name="Sechler A.J."/>
            <person name="Tancos M.A."/>
            <person name="Schroeder B.K."/>
            <person name="Murray T.D."/>
            <person name="Luster D.G."/>
            <person name="Schneider W.L."/>
            <person name="Rogers E."/>
            <person name="Andreote F.D."/>
            <person name="Grunwald N.J."/>
            <person name="Putnam M.L."/>
            <person name="Chang J.H."/>
        </authorList>
    </citation>
    <scope>NUCLEOTIDE SEQUENCE [LARGE SCALE GENOMIC DNA]</scope>
    <source>
        <strain evidence="3 4">DSM 15932</strain>
    </source>
</reference>
<protein>
    <submittedName>
        <fullName evidence="3">Alpha/beta hydrolase</fullName>
    </submittedName>
</protein>
<name>A0A3T0T1E5_9MICO</name>
<accession>A0A3T0T1E5</accession>
<feature type="compositionally biased region" description="Acidic residues" evidence="1">
    <location>
        <begin position="129"/>
        <end position="138"/>
    </location>
</feature>
<evidence type="ECO:0000256" key="1">
    <source>
        <dbReference type="SAM" id="MobiDB-lite"/>
    </source>
</evidence>
<evidence type="ECO:0000259" key="2">
    <source>
        <dbReference type="Pfam" id="PF12697"/>
    </source>
</evidence>
<feature type="domain" description="AB hydrolase-1" evidence="2">
    <location>
        <begin position="25"/>
        <end position="287"/>
    </location>
</feature>
<dbReference type="InterPro" id="IPR029058">
    <property type="entry name" value="AB_hydrolase_fold"/>
</dbReference>
<dbReference type="PANTHER" id="PTHR43194:SF2">
    <property type="entry name" value="PEROXISOMAL MEMBRANE PROTEIN LPX1"/>
    <property type="match status" value="1"/>
</dbReference>
<organism evidence="3 4">
    <name type="scientific">Rathayibacter festucae DSM 15932</name>
    <dbReference type="NCBI Taxonomy" id="1328866"/>
    <lineage>
        <taxon>Bacteria</taxon>
        <taxon>Bacillati</taxon>
        <taxon>Actinomycetota</taxon>
        <taxon>Actinomycetes</taxon>
        <taxon>Micrococcales</taxon>
        <taxon>Microbacteriaceae</taxon>
        <taxon>Rathayibacter</taxon>
    </lineage>
</organism>
<dbReference type="GO" id="GO:0016787">
    <property type="term" value="F:hydrolase activity"/>
    <property type="evidence" value="ECO:0007669"/>
    <property type="project" value="UniProtKB-KW"/>
</dbReference>
<gene>
    <name evidence="3" type="ORF">C1I64_10100</name>
</gene>
<dbReference type="EMBL" id="CP028137">
    <property type="protein sequence ID" value="AZZ52365.1"/>
    <property type="molecule type" value="Genomic_DNA"/>
</dbReference>
<sequence>MPDFTTDDGVRLSWTEQGDPAGRPVVLIAGFKAPATSWKPQQGPLAEAGYRVISFDRRGHGLSERTEAGATMLRHGADLAQLLRHLDLRGAALVGGSMGGNSIWAFLADSAGGTAGSTDESTGESTGESADESTDESAGESRIDCIVIVDQTPRMLNGEDWPYGFYDYTEANRDTLFATTIPDPGRWSVASKGPVRIARLLKALGGGERRELTETERRLLNDHAKADWRPVIPRTSVPVLFVAGRESEFWPAEHAAAAASLAPRGDSLVIEKDGHAANIEQPKVFTEALLEFLAR</sequence>
<dbReference type="KEGG" id="rfs:C1I64_10100"/>
<dbReference type="InterPro" id="IPR000639">
    <property type="entry name" value="Epox_hydrolase-like"/>
</dbReference>
<evidence type="ECO:0000313" key="4">
    <source>
        <dbReference type="Proteomes" id="UP000285317"/>
    </source>
</evidence>